<protein>
    <submittedName>
        <fullName evidence="9">Rhomboid family intramembrane serine protease</fullName>
    </submittedName>
</protein>
<feature type="domain" description="Peptidase S54 rhomboid" evidence="8">
    <location>
        <begin position="176"/>
        <end position="310"/>
    </location>
</feature>
<feature type="transmembrane region" description="Helical" evidence="7">
    <location>
        <begin position="132"/>
        <end position="151"/>
    </location>
</feature>
<feature type="transmembrane region" description="Helical" evidence="7">
    <location>
        <begin position="218"/>
        <end position="236"/>
    </location>
</feature>
<sequence length="327" mass="35945">MVNRILKDIMHLLIDEKGFFLEEFASTEEDFSFYLYTPIRNGVLAVIFSSLGREEDNLLAFRSHAKIHNIPAYVVNIVFTQGHGVLPKAPQAQYSEVYVNGEGEFFGHDDVTRSVLAKPLPKPRPRAALKDMALTLGILAMNVAVYVYTALKSQSLTIDLLVLLTTGAKINELILRGQYWRLLTSAFLHADFLHLLFNMYALVVLGRFVETALGKGRFLGVYLFSALTGGIMSFLFTPNVSVGASGAIFGLLGAIFMMALFGENKTVRSLLPRVLAVMGLNLLLGMSSSGIDNFGHVGGLLGGIFLTGIFLLLAKIRRRGEEEPPQL</sequence>
<dbReference type="InterPro" id="IPR035952">
    <property type="entry name" value="Rhomboid-like_sf"/>
</dbReference>
<reference evidence="9" key="1">
    <citation type="submission" date="2021-04" db="EMBL/GenBank/DDBJ databases">
        <title>Proteiniclasticum sedimins sp. nov., an obligate anaerobic bacterium isolated from anaerobic sludge.</title>
        <authorList>
            <person name="Liu J."/>
        </authorList>
    </citation>
    <scope>NUCLEOTIDE SEQUENCE</scope>
    <source>
        <strain evidence="9">BAD-10</strain>
    </source>
</reference>
<evidence type="ECO:0000256" key="3">
    <source>
        <dbReference type="ARBA" id="ARBA00022692"/>
    </source>
</evidence>
<comment type="caution">
    <text evidence="9">The sequence shown here is derived from an EMBL/GenBank/DDBJ whole genome shotgun (WGS) entry which is preliminary data.</text>
</comment>
<evidence type="ECO:0000259" key="8">
    <source>
        <dbReference type="Pfam" id="PF01694"/>
    </source>
</evidence>
<evidence type="ECO:0000256" key="7">
    <source>
        <dbReference type="SAM" id="Phobius"/>
    </source>
</evidence>
<dbReference type="GO" id="GO:0004252">
    <property type="term" value="F:serine-type endopeptidase activity"/>
    <property type="evidence" value="ECO:0007669"/>
    <property type="project" value="InterPro"/>
</dbReference>
<dbReference type="AlphaFoldDB" id="A0A941HR28"/>
<comment type="similarity">
    <text evidence="2">Belongs to the peptidase S54 family.</text>
</comment>
<dbReference type="RefSeq" id="WP_211800404.1">
    <property type="nucleotide sequence ID" value="NZ_JAGSCS010000005.1"/>
</dbReference>
<evidence type="ECO:0000313" key="9">
    <source>
        <dbReference type="EMBL" id="MBR0575787.1"/>
    </source>
</evidence>
<dbReference type="PANTHER" id="PTHR43731">
    <property type="entry name" value="RHOMBOID PROTEASE"/>
    <property type="match status" value="1"/>
</dbReference>
<keyword evidence="6 7" id="KW-0472">Membrane</keyword>
<keyword evidence="9" id="KW-0645">Protease</keyword>
<feature type="transmembrane region" description="Helical" evidence="7">
    <location>
        <begin position="297"/>
        <end position="314"/>
    </location>
</feature>
<accession>A0A941HR28</accession>
<dbReference type="Gene3D" id="1.20.1540.10">
    <property type="entry name" value="Rhomboid-like"/>
    <property type="match status" value="1"/>
</dbReference>
<dbReference type="Pfam" id="PF01694">
    <property type="entry name" value="Rhomboid"/>
    <property type="match status" value="1"/>
</dbReference>
<gene>
    <name evidence="9" type="ORF">KCG48_05460</name>
</gene>
<feature type="transmembrane region" description="Helical" evidence="7">
    <location>
        <begin position="242"/>
        <end position="262"/>
    </location>
</feature>
<proteinExistence type="inferred from homology"/>
<dbReference type="InterPro" id="IPR050925">
    <property type="entry name" value="Rhomboid_protease_S54"/>
</dbReference>
<dbReference type="PANTHER" id="PTHR43731:SF14">
    <property type="entry name" value="PRESENILIN-ASSOCIATED RHOMBOID-LIKE PROTEIN, MITOCHONDRIAL"/>
    <property type="match status" value="1"/>
</dbReference>
<keyword evidence="4" id="KW-0378">Hydrolase</keyword>
<keyword evidence="5 7" id="KW-1133">Transmembrane helix</keyword>
<comment type="subcellular location">
    <subcellularLocation>
        <location evidence="1">Membrane</location>
        <topology evidence="1">Multi-pass membrane protein</topology>
    </subcellularLocation>
</comment>
<dbReference type="Proteomes" id="UP000675379">
    <property type="component" value="Unassembled WGS sequence"/>
</dbReference>
<organism evidence="9 10">
    <name type="scientific">Proteiniclasticum sediminis</name>
    <dbReference type="NCBI Taxonomy" id="2804028"/>
    <lineage>
        <taxon>Bacteria</taxon>
        <taxon>Bacillati</taxon>
        <taxon>Bacillota</taxon>
        <taxon>Clostridia</taxon>
        <taxon>Eubacteriales</taxon>
        <taxon>Clostridiaceae</taxon>
        <taxon>Proteiniclasticum</taxon>
    </lineage>
</organism>
<dbReference type="GO" id="GO:0006508">
    <property type="term" value="P:proteolysis"/>
    <property type="evidence" value="ECO:0007669"/>
    <property type="project" value="UniProtKB-KW"/>
</dbReference>
<dbReference type="GO" id="GO:0016020">
    <property type="term" value="C:membrane"/>
    <property type="evidence" value="ECO:0007669"/>
    <property type="project" value="UniProtKB-SubCell"/>
</dbReference>
<keyword evidence="3 7" id="KW-0812">Transmembrane</keyword>
<dbReference type="SUPFAM" id="SSF144091">
    <property type="entry name" value="Rhomboid-like"/>
    <property type="match status" value="1"/>
</dbReference>
<name>A0A941HR28_9CLOT</name>
<evidence type="ECO:0000256" key="5">
    <source>
        <dbReference type="ARBA" id="ARBA00022989"/>
    </source>
</evidence>
<evidence type="ECO:0000256" key="4">
    <source>
        <dbReference type="ARBA" id="ARBA00022801"/>
    </source>
</evidence>
<feature type="transmembrane region" description="Helical" evidence="7">
    <location>
        <begin position="274"/>
        <end position="291"/>
    </location>
</feature>
<feature type="transmembrane region" description="Helical" evidence="7">
    <location>
        <begin position="186"/>
        <end position="206"/>
    </location>
</feature>
<evidence type="ECO:0000313" key="10">
    <source>
        <dbReference type="Proteomes" id="UP000675379"/>
    </source>
</evidence>
<evidence type="ECO:0000256" key="1">
    <source>
        <dbReference type="ARBA" id="ARBA00004141"/>
    </source>
</evidence>
<evidence type="ECO:0000256" key="6">
    <source>
        <dbReference type="ARBA" id="ARBA00023136"/>
    </source>
</evidence>
<dbReference type="EMBL" id="JAGSCS010000005">
    <property type="protein sequence ID" value="MBR0575787.1"/>
    <property type="molecule type" value="Genomic_DNA"/>
</dbReference>
<dbReference type="InterPro" id="IPR022764">
    <property type="entry name" value="Peptidase_S54_rhomboid_dom"/>
</dbReference>
<keyword evidence="10" id="KW-1185">Reference proteome</keyword>
<evidence type="ECO:0000256" key="2">
    <source>
        <dbReference type="ARBA" id="ARBA00009045"/>
    </source>
</evidence>